<comment type="caution">
    <text evidence="1">The sequence shown here is derived from an EMBL/GenBank/DDBJ whole genome shotgun (WGS) entry which is preliminary data.</text>
</comment>
<reference evidence="1" key="2">
    <citation type="journal article" date="2023" name="IMA Fungus">
        <title>Comparative genomic study of the Penicillium genus elucidates a diverse pangenome and 15 lateral gene transfer events.</title>
        <authorList>
            <person name="Petersen C."/>
            <person name="Sorensen T."/>
            <person name="Nielsen M.R."/>
            <person name="Sondergaard T.E."/>
            <person name="Sorensen J.L."/>
            <person name="Fitzpatrick D.A."/>
            <person name="Frisvad J.C."/>
            <person name="Nielsen K.L."/>
        </authorList>
    </citation>
    <scope>NUCLEOTIDE SEQUENCE</scope>
    <source>
        <strain evidence="1">IBT 30069</strain>
    </source>
</reference>
<reference evidence="1" key="1">
    <citation type="submission" date="2022-11" db="EMBL/GenBank/DDBJ databases">
        <authorList>
            <person name="Petersen C."/>
        </authorList>
    </citation>
    <scope>NUCLEOTIDE SEQUENCE</scope>
    <source>
        <strain evidence="1">IBT 30069</strain>
    </source>
</reference>
<accession>A0A9W9KA54</accession>
<proteinExistence type="predicted"/>
<sequence length="296" mass="34150">MIKSHTRVARYGDDTERFLEALPPPVPRYVYENSQEFRKALDYERAQFRSLNHNHLEADTLDATDDNSNYIIFLIEPSSFREEILDRTNHGHLGFHYEYNRVTKILIIKMTTREHRCAAHAMDVLITDALKDMGLGRAFESFAGVEVNVGQHHKVPDEGWAPQISARQGTNRPTVVLEVGVSETETKLRNDAKMWVDPERGQANIAITVKVLRDRPLVKIDLWEWDMNVGRSRVNRHIEIAGAHETYSVSGGPLLIPFRQLWRRAARHPQEKDIVLGKRDLIYLATDVWRAMGIDY</sequence>
<dbReference type="EMBL" id="JAPQKH010000005">
    <property type="protein sequence ID" value="KAJ5097622.1"/>
    <property type="molecule type" value="Genomic_DNA"/>
</dbReference>
<name>A0A9W9KA54_9EURO</name>
<dbReference type="Proteomes" id="UP001149165">
    <property type="component" value="Unassembled WGS sequence"/>
</dbReference>
<evidence type="ECO:0000313" key="2">
    <source>
        <dbReference type="Proteomes" id="UP001149165"/>
    </source>
</evidence>
<organism evidence="1 2">
    <name type="scientific">Penicillium angulare</name>
    <dbReference type="NCBI Taxonomy" id="116970"/>
    <lineage>
        <taxon>Eukaryota</taxon>
        <taxon>Fungi</taxon>
        <taxon>Dikarya</taxon>
        <taxon>Ascomycota</taxon>
        <taxon>Pezizomycotina</taxon>
        <taxon>Eurotiomycetes</taxon>
        <taxon>Eurotiomycetidae</taxon>
        <taxon>Eurotiales</taxon>
        <taxon>Aspergillaceae</taxon>
        <taxon>Penicillium</taxon>
    </lineage>
</organism>
<dbReference type="OrthoDB" id="4247723at2759"/>
<gene>
    <name evidence="1" type="ORF">N7456_008343</name>
</gene>
<protein>
    <submittedName>
        <fullName evidence="1">Uncharacterized protein</fullName>
    </submittedName>
</protein>
<keyword evidence="2" id="KW-1185">Reference proteome</keyword>
<dbReference type="AlphaFoldDB" id="A0A9W9KA54"/>
<evidence type="ECO:0000313" key="1">
    <source>
        <dbReference type="EMBL" id="KAJ5097622.1"/>
    </source>
</evidence>